<organism evidence="10 11">
    <name type="scientific">Dictyocaulus viviparus</name>
    <name type="common">Bovine lungworm</name>
    <dbReference type="NCBI Taxonomy" id="29172"/>
    <lineage>
        <taxon>Eukaryota</taxon>
        <taxon>Metazoa</taxon>
        <taxon>Ecdysozoa</taxon>
        <taxon>Nematoda</taxon>
        <taxon>Chromadorea</taxon>
        <taxon>Rhabditida</taxon>
        <taxon>Rhabditina</taxon>
        <taxon>Rhabditomorpha</taxon>
        <taxon>Strongyloidea</taxon>
        <taxon>Metastrongylidae</taxon>
        <taxon>Dictyocaulus</taxon>
    </lineage>
</organism>
<dbReference type="Proteomes" id="UP000053766">
    <property type="component" value="Unassembled WGS sequence"/>
</dbReference>
<evidence type="ECO:0000259" key="8">
    <source>
        <dbReference type="PROSITE" id="PS50001"/>
    </source>
</evidence>
<dbReference type="InterPro" id="IPR017441">
    <property type="entry name" value="Protein_kinase_ATP_BS"/>
</dbReference>
<sequence length="229" mass="26714">MKHVFRLLTENGQFLVRVTEPRKDMGFRTVLSSRWQDKNYHFVIGENRGNYFIDKETFPDINTLIQYYVREHKPLTEKSGVILLTPVMRQKWELKHDWITLDRFLGEGEFGEVYAGTLNLGMNTYKVAVKVHKGSSLEKEAIAEICKEARIMRHYRHENVIKFYGVAVEKDPLMLVMELVSGGALDNLLRSKKDDLSQHELATSVMLIILDLIGTNLTAHERRKRNMYK</sequence>
<dbReference type="Pfam" id="PF07714">
    <property type="entry name" value="PK_Tyr_Ser-Thr"/>
    <property type="match status" value="1"/>
</dbReference>
<dbReference type="InterPro" id="IPR036860">
    <property type="entry name" value="SH2_dom_sf"/>
</dbReference>
<keyword evidence="2 7" id="KW-0547">Nucleotide-binding</keyword>
<dbReference type="GO" id="GO:0005524">
    <property type="term" value="F:ATP binding"/>
    <property type="evidence" value="ECO:0007669"/>
    <property type="project" value="UniProtKB-UniRule"/>
</dbReference>
<dbReference type="PANTHER" id="PTHR24418">
    <property type="entry name" value="TYROSINE-PROTEIN KINASE"/>
    <property type="match status" value="1"/>
</dbReference>
<evidence type="ECO:0000313" key="10">
    <source>
        <dbReference type="EMBL" id="KJH51915.1"/>
    </source>
</evidence>
<evidence type="ECO:0000256" key="2">
    <source>
        <dbReference type="ARBA" id="ARBA00022741"/>
    </source>
</evidence>
<accession>A0A0D8Y5A6</accession>
<keyword evidence="3" id="KW-0418">Kinase</keyword>
<name>A0A0D8Y5A6_DICVI</name>
<keyword evidence="1" id="KW-0808">Transferase</keyword>
<keyword evidence="5" id="KW-0829">Tyrosine-protein kinase</keyword>
<evidence type="ECO:0000259" key="9">
    <source>
        <dbReference type="PROSITE" id="PS50011"/>
    </source>
</evidence>
<dbReference type="InterPro" id="IPR001245">
    <property type="entry name" value="Ser-Thr/Tyr_kinase_cat_dom"/>
</dbReference>
<dbReference type="GO" id="GO:0004713">
    <property type="term" value="F:protein tyrosine kinase activity"/>
    <property type="evidence" value="ECO:0007669"/>
    <property type="project" value="UniProtKB-KW"/>
</dbReference>
<evidence type="ECO:0000256" key="6">
    <source>
        <dbReference type="PROSITE-ProRule" id="PRU00191"/>
    </source>
</evidence>
<evidence type="ECO:0000256" key="3">
    <source>
        <dbReference type="ARBA" id="ARBA00022777"/>
    </source>
</evidence>
<protein>
    <submittedName>
        <fullName evidence="10">SH2 domain protein</fullName>
    </submittedName>
</protein>
<keyword evidence="6" id="KW-0727">SH2 domain</keyword>
<feature type="domain" description="Protein kinase" evidence="9">
    <location>
        <begin position="99"/>
        <end position="229"/>
    </location>
</feature>
<dbReference type="InterPro" id="IPR000980">
    <property type="entry name" value="SH2"/>
</dbReference>
<dbReference type="SUPFAM" id="SSF56112">
    <property type="entry name" value="Protein kinase-like (PK-like)"/>
    <property type="match status" value="1"/>
</dbReference>
<dbReference type="InterPro" id="IPR050198">
    <property type="entry name" value="Non-receptor_tyrosine_kinases"/>
</dbReference>
<dbReference type="Gene3D" id="3.30.505.10">
    <property type="entry name" value="SH2 domain"/>
    <property type="match status" value="1"/>
</dbReference>
<reference evidence="11" key="2">
    <citation type="journal article" date="2016" name="Sci. Rep.">
        <title>Dictyocaulus viviparus genome, variome and transcriptome elucidate lungworm biology and support future intervention.</title>
        <authorList>
            <person name="McNulty S.N."/>
            <person name="Strube C."/>
            <person name="Rosa B.A."/>
            <person name="Martin J.C."/>
            <person name="Tyagi R."/>
            <person name="Choi Y.J."/>
            <person name="Wang Q."/>
            <person name="Hallsworth Pepin K."/>
            <person name="Zhang X."/>
            <person name="Ozersky P."/>
            <person name="Wilson R.K."/>
            <person name="Sternberg P.W."/>
            <person name="Gasser R.B."/>
            <person name="Mitreva M."/>
        </authorList>
    </citation>
    <scope>NUCLEOTIDE SEQUENCE [LARGE SCALE GENOMIC DNA]</scope>
    <source>
        <strain evidence="11">HannoverDv2000</strain>
    </source>
</reference>
<dbReference type="AlphaFoldDB" id="A0A0D8Y5A6"/>
<proteinExistence type="predicted"/>
<keyword evidence="11" id="KW-1185">Reference proteome</keyword>
<dbReference type="InterPro" id="IPR011009">
    <property type="entry name" value="Kinase-like_dom_sf"/>
</dbReference>
<evidence type="ECO:0000256" key="5">
    <source>
        <dbReference type="ARBA" id="ARBA00023137"/>
    </source>
</evidence>
<dbReference type="OrthoDB" id="535945at2759"/>
<dbReference type="STRING" id="29172.A0A0D8Y5A6"/>
<dbReference type="PROSITE" id="PS00107">
    <property type="entry name" value="PROTEIN_KINASE_ATP"/>
    <property type="match status" value="1"/>
</dbReference>
<feature type="binding site" evidence="7">
    <location>
        <position position="130"/>
    </location>
    <ligand>
        <name>ATP</name>
        <dbReference type="ChEBI" id="CHEBI:30616"/>
    </ligand>
</feature>
<evidence type="ECO:0000256" key="4">
    <source>
        <dbReference type="ARBA" id="ARBA00022840"/>
    </source>
</evidence>
<keyword evidence="4 7" id="KW-0067">ATP-binding</keyword>
<feature type="domain" description="SH2" evidence="8">
    <location>
        <begin position="1"/>
        <end position="87"/>
    </location>
</feature>
<evidence type="ECO:0000256" key="1">
    <source>
        <dbReference type="ARBA" id="ARBA00022679"/>
    </source>
</evidence>
<dbReference type="Pfam" id="PF00017">
    <property type="entry name" value="SH2"/>
    <property type="match status" value="1"/>
</dbReference>
<evidence type="ECO:0000256" key="7">
    <source>
        <dbReference type="PROSITE-ProRule" id="PRU10141"/>
    </source>
</evidence>
<dbReference type="Gene3D" id="3.30.200.20">
    <property type="entry name" value="Phosphorylase Kinase, domain 1"/>
    <property type="match status" value="1"/>
</dbReference>
<dbReference type="SUPFAM" id="SSF55550">
    <property type="entry name" value="SH2 domain"/>
    <property type="match status" value="1"/>
</dbReference>
<dbReference type="EMBL" id="KN716174">
    <property type="protein sequence ID" value="KJH51915.1"/>
    <property type="molecule type" value="Genomic_DNA"/>
</dbReference>
<reference evidence="10 11" key="1">
    <citation type="submission" date="2013-11" db="EMBL/GenBank/DDBJ databases">
        <title>Draft genome of the bovine lungworm Dictyocaulus viviparus.</title>
        <authorList>
            <person name="Mitreva M."/>
        </authorList>
    </citation>
    <scope>NUCLEOTIDE SEQUENCE [LARGE SCALE GENOMIC DNA]</scope>
    <source>
        <strain evidence="10 11">HannoverDv2000</strain>
    </source>
</reference>
<dbReference type="PROSITE" id="PS50001">
    <property type="entry name" value="SH2"/>
    <property type="match status" value="1"/>
</dbReference>
<evidence type="ECO:0000313" key="11">
    <source>
        <dbReference type="Proteomes" id="UP000053766"/>
    </source>
</evidence>
<gene>
    <name evidence="10" type="ORF">DICVIV_01896</name>
</gene>
<dbReference type="InterPro" id="IPR000719">
    <property type="entry name" value="Prot_kinase_dom"/>
</dbReference>
<dbReference type="PROSITE" id="PS50011">
    <property type="entry name" value="PROTEIN_KINASE_DOM"/>
    <property type="match status" value="1"/>
</dbReference>